<feature type="compositionally biased region" description="Basic residues" evidence="1">
    <location>
        <begin position="163"/>
        <end position="173"/>
    </location>
</feature>
<keyword evidence="3" id="KW-1185">Reference proteome</keyword>
<feature type="compositionally biased region" description="Low complexity" evidence="1">
    <location>
        <begin position="13"/>
        <end position="25"/>
    </location>
</feature>
<evidence type="ECO:0000313" key="2">
    <source>
        <dbReference type="EMBL" id="GBP75864.1"/>
    </source>
</evidence>
<protein>
    <submittedName>
        <fullName evidence="2">Uncharacterized protein</fullName>
    </submittedName>
</protein>
<reference evidence="2 3" key="1">
    <citation type="journal article" date="2019" name="Commun. Biol.">
        <title>The bagworm genome reveals a unique fibroin gene that provides high tensile strength.</title>
        <authorList>
            <person name="Kono N."/>
            <person name="Nakamura H."/>
            <person name="Ohtoshi R."/>
            <person name="Tomita M."/>
            <person name="Numata K."/>
            <person name="Arakawa K."/>
        </authorList>
    </citation>
    <scope>NUCLEOTIDE SEQUENCE [LARGE SCALE GENOMIC DNA]</scope>
</reference>
<evidence type="ECO:0000313" key="3">
    <source>
        <dbReference type="Proteomes" id="UP000299102"/>
    </source>
</evidence>
<feature type="region of interest" description="Disordered" evidence="1">
    <location>
        <begin position="83"/>
        <end position="227"/>
    </location>
</feature>
<dbReference type="InterPro" id="IPR031959">
    <property type="entry name" value="DUF4779"/>
</dbReference>
<gene>
    <name evidence="2" type="ORF">EVAR_32011_1</name>
</gene>
<evidence type="ECO:0000256" key="1">
    <source>
        <dbReference type="SAM" id="MobiDB-lite"/>
    </source>
</evidence>
<feature type="compositionally biased region" description="Basic and acidic residues" evidence="1">
    <location>
        <begin position="277"/>
        <end position="287"/>
    </location>
</feature>
<sequence>MWIKSVSQRSRTGRAGLGPRPGARLRQSRVTDAPDLFIIWGTHCPARAGGLPAIVFNTVLLVLLLTSGVRSSVLKEAVEEHLKDVTHSDGAESANHEKQKGEKVHNIESELDDSHKIQKSKATDEAKYIKKDRETKHQTEGDSYEGHNEKQDKAEDSEASGFKRGHKKGHHKQGFQNSYHKDESSNKSTYFDDFNDEGDQAKYNSRLNRYDDQGGRRYQGSHNNGQEYVRDNYHAGGYNRHGDVANKHVGHRDYGKKYYLDDVSNYNKYHKGQQSYDRGKQHDRNEYHQPVQNDRGWDWKGWDDRRGFDDGWQRPDWRRDPGWESDPGWGRDYGGPGYYDDHGSRHEGGYGYGPYHGYGYGYESRTAPVAQPGDAPIVAQRKQTITIYEDPRYDGKDRGQLRREEGDYLQLEFKPSTHRYASYDDTYYVPAKNGGVEESTHESVKSCPSGRRDRTRVAVAGLCFVKAASERISSCFALAFDGEADGRFGRKKHFENHVEYHFWSLPPNSGLNHPRLMRYALTEAFPLILRFLDLNTAKLVQYWPEAAKDHPRLCDVDIWDLVIGLELLLGAQV</sequence>
<comment type="caution">
    <text evidence="2">The sequence shown here is derived from an EMBL/GenBank/DDBJ whole genome shotgun (WGS) entry which is preliminary data.</text>
</comment>
<feature type="region of interest" description="Disordered" evidence="1">
    <location>
        <begin position="1"/>
        <end position="26"/>
    </location>
</feature>
<dbReference type="AlphaFoldDB" id="A0A4C1YLI6"/>
<name>A0A4C1YLI6_EUMVA</name>
<dbReference type="EMBL" id="BGZK01001265">
    <property type="protein sequence ID" value="GBP75864.1"/>
    <property type="molecule type" value="Genomic_DNA"/>
</dbReference>
<organism evidence="2 3">
    <name type="scientific">Eumeta variegata</name>
    <name type="common">Bagworm moth</name>
    <name type="synonym">Eumeta japonica</name>
    <dbReference type="NCBI Taxonomy" id="151549"/>
    <lineage>
        <taxon>Eukaryota</taxon>
        <taxon>Metazoa</taxon>
        <taxon>Ecdysozoa</taxon>
        <taxon>Arthropoda</taxon>
        <taxon>Hexapoda</taxon>
        <taxon>Insecta</taxon>
        <taxon>Pterygota</taxon>
        <taxon>Neoptera</taxon>
        <taxon>Endopterygota</taxon>
        <taxon>Lepidoptera</taxon>
        <taxon>Glossata</taxon>
        <taxon>Ditrysia</taxon>
        <taxon>Tineoidea</taxon>
        <taxon>Psychidae</taxon>
        <taxon>Oiketicinae</taxon>
        <taxon>Eumeta</taxon>
    </lineage>
</organism>
<dbReference type="Pfam" id="PF16009">
    <property type="entry name" value="DUF4779"/>
    <property type="match status" value="1"/>
</dbReference>
<feature type="compositionally biased region" description="Polar residues" evidence="1">
    <location>
        <begin position="1"/>
        <end position="10"/>
    </location>
</feature>
<dbReference type="Proteomes" id="UP000299102">
    <property type="component" value="Unassembled WGS sequence"/>
</dbReference>
<dbReference type="STRING" id="151549.A0A4C1YLI6"/>
<dbReference type="OrthoDB" id="6620482at2759"/>
<proteinExistence type="predicted"/>
<accession>A0A4C1YLI6</accession>
<feature type="region of interest" description="Disordered" evidence="1">
    <location>
        <begin position="269"/>
        <end position="292"/>
    </location>
</feature>
<feature type="compositionally biased region" description="Basic and acidic residues" evidence="1">
    <location>
        <begin position="83"/>
        <end position="156"/>
    </location>
</feature>